<organism evidence="1 2">
    <name type="scientific">Amphibalanus amphitrite</name>
    <name type="common">Striped barnacle</name>
    <name type="synonym">Balanus amphitrite</name>
    <dbReference type="NCBI Taxonomy" id="1232801"/>
    <lineage>
        <taxon>Eukaryota</taxon>
        <taxon>Metazoa</taxon>
        <taxon>Ecdysozoa</taxon>
        <taxon>Arthropoda</taxon>
        <taxon>Crustacea</taxon>
        <taxon>Multicrustacea</taxon>
        <taxon>Cirripedia</taxon>
        <taxon>Thoracica</taxon>
        <taxon>Thoracicalcarea</taxon>
        <taxon>Balanomorpha</taxon>
        <taxon>Balanoidea</taxon>
        <taxon>Balanidae</taxon>
        <taxon>Amphibalaninae</taxon>
        <taxon>Amphibalanus</taxon>
    </lineage>
</organism>
<proteinExistence type="predicted"/>
<name>A0A6A4X302_AMPAM</name>
<dbReference type="EMBL" id="VIIS01000154">
    <property type="protein sequence ID" value="KAF0312593.1"/>
    <property type="molecule type" value="Genomic_DNA"/>
</dbReference>
<comment type="caution">
    <text evidence="1">The sequence shown here is derived from an EMBL/GenBank/DDBJ whole genome shotgun (WGS) entry which is preliminary data.</text>
</comment>
<keyword evidence="2" id="KW-1185">Reference proteome</keyword>
<gene>
    <name evidence="1" type="ORF">FJT64_016672</name>
</gene>
<dbReference type="AlphaFoldDB" id="A0A6A4X302"/>
<protein>
    <submittedName>
        <fullName evidence="1">Uncharacterized protein</fullName>
    </submittedName>
</protein>
<sequence>MTQSGLTGDNFTMFADKYAALQELPTAEQLSASASYCSVQFSNETGLLPCLCAGGGMAELTLNITDPTSDEFSTDPDTSTQLVLAVVEERLRATLGLWVADVAIDSVESGSANIHITFSTLSRMKIEQVRGHFATLAT</sequence>
<reference evidence="1 2" key="1">
    <citation type="submission" date="2019-07" db="EMBL/GenBank/DDBJ databases">
        <title>Draft genome assembly of a fouling barnacle, Amphibalanus amphitrite (Darwin, 1854): The first reference genome for Thecostraca.</title>
        <authorList>
            <person name="Kim W."/>
        </authorList>
    </citation>
    <scope>NUCLEOTIDE SEQUENCE [LARGE SCALE GENOMIC DNA]</scope>
    <source>
        <strain evidence="1">SNU_AA5</strain>
        <tissue evidence="1">Soma without cirri and trophi</tissue>
    </source>
</reference>
<evidence type="ECO:0000313" key="2">
    <source>
        <dbReference type="Proteomes" id="UP000440578"/>
    </source>
</evidence>
<dbReference type="OrthoDB" id="6393509at2759"/>
<accession>A0A6A4X302</accession>
<evidence type="ECO:0000313" key="1">
    <source>
        <dbReference type="EMBL" id="KAF0312593.1"/>
    </source>
</evidence>
<dbReference type="Proteomes" id="UP000440578">
    <property type="component" value="Unassembled WGS sequence"/>
</dbReference>